<evidence type="ECO:0000256" key="3">
    <source>
        <dbReference type="PROSITE-ProRule" id="PRU00023"/>
    </source>
</evidence>
<evidence type="ECO:0000256" key="2">
    <source>
        <dbReference type="ARBA" id="ARBA00023043"/>
    </source>
</evidence>
<comment type="caution">
    <text evidence="4">The sequence shown here is derived from an EMBL/GenBank/DDBJ whole genome shotgun (WGS) entry which is preliminary data.</text>
</comment>
<dbReference type="PANTHER" id="PTHR24171:SF8">
    <property type="entry name" value="BRCA1-ASSOCIATED RING DOMAIN PROTEIN 1"/>
    <property type="match status" value="1"/>
</dbReference>
<dbReference type="AlphaFoldDB" id="A0A728RAF9"/>
<gene>
    <name evidence="5" type="ORF">GNC47_004702</name>
    <name evidence="4" type="ORF">GND17_004709</name>
    <name evidence="6" type="ORF">GND55_004698</name>
</gene>
<dbReference type="Pfam" id="PF12796">
    <property type="entry name" value="Ank_2"/>
    <property type="match status" value="2"/>
</dbReference>
<dbReference type="EMBL" id="DAATFF010000047">
    <property type="protein sequence ID" value="HAE8505808.1"/>
    <property type="molecule type" value="Genomic_DNA"/>
</dbReference>
<dbReference type="SUPFAM" id="SSF48403">
    <property type="entry name" value="Ankyrin repeat"/>
    <property type="match status" value="1"/>
</dbReference>
<dbReference type="PROSITE" id="PS50088">
    <property type="entry name" value="ANK_REPEAT"/>
    <property type="match status" value="3"/>
</dbReference>
<dbReference type="PRINTS" id="PR01415">
    <property type="entry name" value="ANKYRIN"/>
</dbReference>
<dbReference type="InterPro" id="IPR036770">
    <property type="entry name" value="Ankyrin_rpt-contain_sf"/>
</dbReference>
<dbReference type="EMBL" id="DAARJT010000044">
    <property type="protein sequence ID" value="HAE2718576.1"/>
    <property type="molecule type" value="Genomic_DNA"/>
</dbReference>
<dbReference type="PANTHER" id="PTHR24171">
    <property type="entry name" value="ANKYRIN REPEAT DOMAIN-CONTAINING PROTEIN 39-RELATED"/>
    <property type="match status" value="1"/>
</dbReference>
<dbReference type="RefSeq" id="WP_079806806.1">
    <property type="nucleotide sequence ID" value="NZ_MXLI01000038.1"/>
</dbReference>
<organism evidence="4">
    <name type="scientific">Salmonella enterica subsp. salamae serovar 58:d:z6</name>
    <dbReference type="NCBI Taxonomy" id="41517"/>
    <lineage>
        <taxon>Bacteria</taxon>
        <taxon>Pseudomonadati</taxon>
        <taxon>Pseudomonadota</taxon>
        <taxon>Gammaproteobacteria</taxon>
        <taxon>Enterobacterales</taxon>
        <taxon>Enterobacteriaceae</taxon>
        <taxon>Salmonella</taxon>
    </lineage>
</organism>
<protein>
    <submittedName>
        <fullName evidence="4">Ankyrin repeat domain-containing protein</fullName>
    </submittedName>
</protein>
<dbReference type="EMBL" id="DAARMD010000044">
    <property type="protein sequence ID" value="HAE2992551.1"/>
    <property type="molecule type" value="Genomic_DNA"/>
</dbReference>
<name>A0A728RAF9_SALER</name>
<dbReference type="PROSITE" id="PS50297">
    <property type="entry name" value="ANK_REP_REGION"/>
    <property type="match status" value="2"/>
</dbReference>
<dbReference type="GO" id="GO:0085020">
    <property type="term" value="P:protein K6-linked ubiquitination"/>
    <property type="evidence" value="ECO:0007669"/>
    <property type="project" value="TreeGrafter"/>
</dbReference>
<evidence type="ECO:0000313" key="5">
    <source>
        <dbReference type="EMBL" id="HAE2992551.1"/>
    </source>
</evidence>
<accession>A0A728RAF9</accession>
<feature type="repeat" description="ANK" evidence="3">
    <location>
        <begin position="26"/>
        <end position="58"/>
    </location>
</feature>
<feature type="repeat" description="ANK" evidence="3">
    <location>
        <begin position="59"/>
        <end position="91"/>
    </location>
</feature>
<reference evidence="4" key="2">
    <citation type="submission" date="2018-07" db="EMBL/GenBank/DDBJ databases">
        <authorList>
            <consortium name="NCBI Pathogen Detection Project"/>
        </authorList>
    </citation>
    <scope>NUCLEOTIDE SEQUENCE</scope>
    <source>
        <strain evidence="4">151-85</strain>
        <strain evidence="5">313-87</strain>
        <strain evidence="6">464-85</strain>
    </source>
</reference>
<reference evidence="4" key="1">
    <citation type="journal article" date="2018" name="Genome Biol.">
        <title>SKESA: strategic k-mer extension for scrupulous assemblies.</title>
        <authorList>
            <person name="Souvorov A."/>
            <person name="Agarwala R."/>
            <person name="Lipman D.J."/>
        </authorList>
    </citation>
    <scope>NUCLEOTIDE SEQUENCE</scope>
    <source>
        <strain evidence="4">151-85</strain>
        <strain evidence="5">313-87</strain>
        <strain evidence="6">464-85</strain>
    </source>
</reference>
<proteinExistence type="predicted"/>
<dbReference type="InterPro" id="IPR002110">
    <property type="entry name" value="Ankyrin_rpt"/>
</dbReference>
<evidence type="ECO:0000313" key="4">
    <source>
        <dbReference type="EMBL" id="HAE2718576.1"/>
    </source>
</evidence>
<evidence type="ECO:0000313" key="6">
    <source>
        <dbReference type="EMBL" id="HAE8505808.1"/>
    </source>
</evidence>
<feature type="repeat" description="ANK" evidence="3">
    <location>
        <begin position="149"/>
        <end position="181"/>
    </location>
</feature>
<keyword evidence="2 3" id="KW-0040">ANK repeat</keyword>
<keyword evidence="1" id="KW-0677">Repeat</keyword>
<sequence>MSNFYSSDFPDFFCNPGNYHLKSKLHADYPINNAAFFGDIEKVRELIKLGVDIDARGDLGYTALHHAVSQGYVDIVRLLLESGSNIYLETELGKSVFDLAIMVERYDIHKILSDYSSPKLKVALSDLLVNYSKRYFYGDTIDLESITECGEYPIHIAVKRKKIDEVRCLINAGANLNVKTDDGFEFTPLHYSIGEKCFEIMRLLLKNNAAYELKSGMGYSPLDLAVIMGDKKSIFYLYEFITSKKDDDYIINPFG</sequence>
<dbReference type="GO" id="GO:0004842">
    <property type="term" value="F:ubiquitin-protein transferase activity"/>
    <property type="evidence" value="ECO:0007669"/>
    <property type="project" value="TreeGrafter"/>
</dbReference>
<evidence type="ECO:0000256" key="1">
    <source>
        <dbReference type="ARBA" id="ARBA00022737"/>
    </source>
</evidence>
<dbReference type="Gene3D" id="1.25.40.20">
    <property type="entry name" value="Ankyrin repeat-containing domain"/>
    <property type="match status" value="2"/>
</dbReference>
<dbReference type="SMART" id="SM00248">
    <property type="entry name" value="ANK"/>
    <property type="match status" value="5"/>
</dbReference>